<dbReference type="GO" id="GO:0016757">
    <property type="term" value="F:glycosyltransferase activity"/>
    <property type="evidence" value="ECO:0007669"/>
    <property type="project" value="UniProtKB-KW"/>
</dbReference>
<evidence type="ECO:0000256" key="4">
    <source>
        <dbReference type="SAM" id="Phobius"/>
    </source>
</evidence>
<keyword evidence="2 5" id="KW-0328">Glycosyltransferase</keyword>
<dbReference type="PANTHER" id="PTHR43630:SF1">
    <property type="entry name" value="POLY-BETA-1,6-N-ACETYL-D-GLUCOSAMINE SYNTHASE"/>
    <property type="match status" value="1"/>
</dbReference>
<dbReference type="InterPro" id="IPR029044">
    <property type="entry name" value="Nucleotide-diphossugar_trans"/>
</dbReference>
<gene>
    <name evidence="5" type="primary">icaA</name>
    <name evidence="5" type="ORF">NCTC13163_01685</name>
</gene>
<evidence type="ECO:0000256" key="3">
    <source>
        <dbReference type="ARBA" id="ARBA00022679"/>
    </source>
</evidence>
<proteinExistence type="inferred from homology"/>
<dbReference type="PANTHER" id="PTHR43630">
    <property type="entry name" value="POLY-BETA-1,6-N-ACETYL-D-GLUCOSAMINE SYNTHASE"/>
    <property type="match status" value="1"/>
</dbReference>
<dbReference type="EC" id="2.4.1.-" evidence="5"/>
<dbReference type="STRING" id="1397694.GCA_000702585_02181"/>
<reference evidence="5 6" key="1">
    <citation type="submission" date="2018-06" db="EMBL/GenBank/DDBJ databases">
        <authorList>
            <consortium name="Pathogen Informatics"/>
            <person name="Doyle S."/>
        </authorList>
    </citation>
    <scope>NUCLEOTIDE SEQUENCE [LARGE SCALE GENOMIC DNA]</scope>
    <source>
        <strain evidence="5 6">NCTC13163</strain>
    </source>
</reference>
<dbReference type="RefSeq" id="WP_029335249.1">
    <property type="nucleotide sequence ID" value="NZ_UGGP01000001.1"/>
</dbReference>
<keyword evidence="4" id="KW-0812">Transmembrane</keyword>
<feature type="transmembrane region" description="Helical" evidence="4">
    <location>
        <begin position="385"/>
        <end position="401"/>
    </location>
</feature>
<name>A0A377FV22_9BACL</name>
<keyword evidence="4" id="KW-1133">Transmembrane helix</keyword>
<dbReference type="Gene3D" id="3.90.550.10">
    <property type="entry name" value="Spore Coat Polysaccharide Biosynthesis Protein SpsA, Chain A"/>
    <property type="match status" value="1"/>
</dbReference>
<dbReference type="Proteomes" id="UP000254060">
    <property type="component" value="Unassembled WGS sequence"/>
</dbReference>
<feature type="transmembrane region" description="Helical" evidence="4">
    <location>
        <begin position="421"/>
        <end position="441"/>
    </location>
</feature>
<accession>A0A377FV22</accession>
<protein>
    <submittedName>
        <fullName evidence="5">Poly-beta-1,6-N-acetyl-D-glucosamine synthase</fullName>
        <ecNumber evidence="5">2.4.1.-</ecNumber>
    </submittedName>
</protein>
<organism evidence="5 6">
    <name type="scientific">Exiguobacterium aurantiacum</name>
    <dbReference type="NCBI Taxonomy" id="33987"/>
    <lineage>
        <taxon>Bacteria</taxon>
        <taxon>Bacillati</taxon>
        <taxon>Bacillota</taxon>
        <taxon>Bacilli</taxon>
        <taxon>Bacillales</taxon>
        <taxon>Bacillales Family XII. Incertae Sedis</taxon>
        <taxon>Exiguobacterium</taxon>
    </lineage>
</organism>
<dbReference type="AlphaFoldDB" id="A0A377FV22"/>
<dbReference type="Pfam" id="PF13641">
    <property type="entry name" value="Glyco_tranf_2_3"/>
    <property type="match status" value="1"/>
</dbReference>
<evidence type="ECO:0000256" key="1">
    <source>
        <dbReference type="ARBA" id="ARBA00006739"/>
    </source>
</evidence>
<evidence type="ECO:0000256" key="2">
    <source>
        <dbReference type="ARBA" id="ARBA00022676"/>
    </source>
</evidence>
<dbReference type="OrthoDB" id="9766299at2"/>
<keyword evidence="3 5" id="KW-0808">Transferase</keyword>
<evidence type="ECO:0000313" key="5">
    <source>
        <dbReference type="EMBL" id="STO08315.1"/>
    </source>
</evidence>
<sequence length="452" mass="52242">MVSRNEPVETKWGRKRIGNRWYWTILTRFWLSHGFSLAWLLFSIYISLPWLMDLAKLTNLPLALFIIGGIAYIPGYLMAFLLASLVLDRQPPFKDEHPNEAVTVMIAAYNEEASIYETIRYVATQDYTGPLHLLVIDNNSNDNTSAEVLRAKEDFSIPITLLHEQKPGKFQALNFGLTHVTTPYVITLDADTLIHPSAVRFLVARLVSSPKDVCAVAGSMLVRNSRSSFWTRLQEWDYFLGIASIKRLQGLYQGTLVAQGAFSLYETAAVQEVGGWPDAIGEDIVLTWRLLEKKRRVYFEPLAVAFTDAPESFRHFARQRSRWARGMVEGLQEVKPWRQPQLYTKYLTGVNLIMPYLDIAYTFFWIPGLILAMFGHYWIVGPMTLLVLPLTVLSYGLLYFYQRDYVFKNLNLRVRKNLFGFIFFVLSYQLFMSPISVWGYAQETFKLKRVWE</sequence>
<dbReference type="SUPFAM" id="SSF53448">
    <property type="entry name" value="Nucleotide-diphospho-sugar transferases"/>
    <property type="match status" value="1"/>
</dbReference>
<feature type="transmembrane region" description="Helical" evidence="4">
    <location>
        <begin position="21"/>
        <end position="42"/>
    </location>
</feature>
<evidence type="ECO:0000313" key="6">
    <source>
        <dbReference type="Proteomes" id="UP000254060"/>
    </source>
</evidence>
<feature type="transmembrane region" description="Helical" evidence="4">
    <location>
        <begin position="62"/>
        <end position="87"/>
    </location>
</feature>
<dbReference type="EMBL" id="UGGP01000001">
    <property type="protein sequence ID" value="STO08315.1"/>
    <property type="molecule type" value="Genomic_DNA"/>
</dbReference>
<comment type="similarity">
    <text evidence="1">Belongs to the glycosyltransferase 2 family.</text>
</comment>
<dbReference type="CDD" id="cd06423">
    <property type="entry name" value="CESA_like"/>
    <property type="match status" value="1"/>
</dbReference>
<keyword evidence="4" id="KW-0472">Membrane</keyword>